<dbReference type="Gene3D" id="3.10.100.10">
    <property type="entry name" value="Mannose-Binding Protein A, subunit A"/>
    <property type="match status" value="1"/>
</dbReference>
<evidence type="ECO:0000313" key="4">
    <source>
        <dbReference type="EMBL" id="CAH1104191.1"/>
    </source>
</evidence>
<dbReference type="PANTHER" id="PTHR45710:SF26">
    <property type="entry name" value="RH26557P"/>
    <property type="match status" value="1"/>
</dbReference>
<dbReference type="Pfam" id="PF00059">
    <property type="entry name" value="Lectin_C"/>
    <property type="match status" value="1"/>
</dbReference>
<dbReference type="OrthoDB" id="6133475at2759"/>
<feature type="domain" description="C-type lectin" evidence="3">
    <location>
        <begin position="41"/>
        <end position="163"/>
    </location>
</feature>
<dbReference type="PANTHER" id="PTHR45710">
    <property type="entry name" value="C-TYPE LECTIN DOMAIN-CONTAINING PROTEIN 180"/>
    <property type="match status" value="1"/>
</dbReference>
<dbReference type="InterPro" id="IPR018378">
    <property type="entry name" value="C-type_lectin_CS"/>
</dbReference>
<accession>A0A9P0CM77</accession>
<keyword evidence="5" id="KW-1185">Reference proteome</keyword>
<dbReference type="InterPro" id="IPR050828">
    <property type="entry name" value="C-type_lectin/matrix_domain"/>
</dbReference>
<reference evidence="4" key="1">
    <citation type="submission" date="2022-01" db="EMBL/GenBank/DDBJ databases">
        <authorList>
            <person name="King R."/>
        </authorList>
    </citation>
    <scope>NUCLEOTIDE SEQUENCE</scope>
</reference>
<protein>
    <recommendedName>
        <fullName evidence="3">C-type lectin domain-containing protein</fullName>
    </recommendedName>
</protein>
<dbReference type="PROSITE" id="PS00615">
    <property type="entry name" value="C_TYPE_LECTIN_1"/>
    <property type="match status" value="1"/>
</dbReference>
<dbReference type="SUPFAM" id="SSF56436">
    <property type="entry name" value="C-type lectin-like"/>
    <property type="match status" value="1"/>
</dbReference>
<evidence type="ECO:0000259" key="3">
    <source>
        <dbReference type="PROSITE" id="PS50041"/>
    </source>
</evidence>
<proteinExistence type="predicted"/>
<keyword evidence="1" id="KW-1015">Disulfide bond</keyword>
<feature type="signal peptide" evidence="2">
    <location>
        <begin position="1"/>
        <end position="15"/>
    </location>
</feature>
<feature type="chain" id="PRO_5040315264" description="C-type lectin domain-containing protein" evidence="2">
    <location>
        <begin position="16"/>
        <end position="325"/>
    </location>
</feature>
<dbReference type="Proteomes" id="UP001153636">
    <property type="component" value="Chromosome 16"/>
</dbReference>
<dbReference type="PROSITE" id="PS50041">
    <property type="entry name" value="C_TYPE_LECTIN_2"/>
    <property type="match status" value="1"/>
</dbReference>
<sequence length="325" mass="38571">MKLLLFFALLSFSSSQDLSPTFPNRHPVKRSYVCPPKFIRQGHRCYYFSKHPLSWNEALFQCRDMHSNLAVVQNRNQDKLIKSFLSKKTLDPLERWLGGVYDWRKMAWKWAASGKPLAFNGFPKEVSPKDPESLRWHCIIVDPALQFMWSSRSCVEQKHFICQTRLKTVNNREKKKLKRQYKADKDNKLNEIPVPLINDSTNNVTSLKYNIPITYHFEVNENLNDKTMFAYKSPELSKNSRRVNPHRNKKRNPQRIRQIRLANGTIAEVPSRRLNRNKQNKKTKNMGKPTLMKNIRWKTYYKKEKLPNPLYPQPIVEEYNYVRDG</sequence>
<keyword evidence="2" id="KW-0732">Signal</keyword>
<name>A0A9P0CM77_9CUCU</name>
<evidence type="ECO:0000313" key="5">
    <source>
        <dbReference type="Proteomes" id="UP001153636"/>
    </source>
</evidence>
<dbReference type="SMART" id="SM00034">
    <property type="entry name" value="CLECT"/>
    <property type="match status" value="1"/>
</dbReference>
<evidence type="ECO:0000256" key="1">
    <source>
        <dbReference type="ARBA" id="ARBA00023157"/>
    </source>
</evidence>
<dbReference type="EMBL" id="OV651828">
    <property type="protein sequence ID" value="CAH1104191.1"/>
    <property type="molecule type" value="Genomic_DNA"/>
</dbReference>
<dbReference type="InterPro" id="IPR016186">
    <property type="entry name" value="C-type_lectin-like/link_sf"/>
</dbReference>
<evidence type="ECO:0000256" key="2">
    <source>
        <dbReference type="SAM" id="SignalP"/>
    </source>
</evidence>
<dbReference type="CDD" id="cd00037">
    <property type="entry name" value="CLECT"/>
    <property type="match status" value="1"/>
</dbReference>
<dbReference type="AlphaFoldDB" id="A0A9P0CM77"/>
<dbReference type="InterPro" id="IPR016187">
    <property type="entry name" value="CTDL_fold"/>
</dbReference>
<dbReference type="InterPro" id="IPR001304">
    <property type="entry name" value="C-type_lectin-like"/>
</dbReference>
<organism evidence="4 5">
    <name type="scientific">Psylliodes chrysocephalus</name>
    <dbReference type="NCBI Taxonomy" id="3402493"/>
    <lineage>
        <taxon>Eukaryota</taxon>
        <taxon>Metazoa</taxon>
        <taxon>Ecdysozoa</taxon>
        <taxon>Arthropoda</taxon>
        <taxon>Hexapoda</taxon>
        <taxon>Insecta</taxon>
        <taxon>Pterygota</taxon>
        <taxon>Neoptera</taxon>
        <taxon>Endopterygota</taxon>
        <taxon>Coleoptera</taxon>
        <taxon>Polyphaga</taxon>
        <taxon>Cucujiformia</taxon>
        <taxon>Chrysomeloidea</taxon>
        <taxon>Chrysomelidae</taxon>
        <taxon>Galerucinae</taxon>
        <taxon>Alticini</taxon>
        <taxon>Psylliodes</taxon>
    </lineage>
</organism>
<gene>
    <name evidence="4" type="ORF">PSYICH_LOCUS5205</name>
</gene>